<evidence type="ECO:0000256" key="3">
    <source>
        <dbReference type="ARBA" id="ARBA00022643"/>
    </source>
</evidence>
<organism evidence="9 10">
    <name type="scientific">Actinoplanes digitatis</name>
    <dbReference type="NCBI Taxonomy" id="1868"/>
    <lineage>
        <taxon>Bacteria</taxon>
        <taxon>Bacillati</taxon>
        <taxon>Actinomycetota</taxon>
        <taxon>Actinomycetes</taxon>
        <taxon>Micromonosporales</taxon>
        <taxon>Micromonosporaceae</taxon>
        <taxon>Actinoplanes</taxon>
    </lineage>
</organism>
<keyword evidence="3 7" id="KW-0288">FMN</keyword>
<dbReference type="PROSITE" id="PS51349">
    <property type="entry name" value="FMN_HYDROXY_ACID_DH_2"/>
    <property type="match status" value="1"/>
</dbReference>
<dbReference type="PANTHER" id="PTHR10578">
    <property type="entry name" value="S -2-HYDROXY-ACID OXIDASE-RELATED"/>
    <property type="match status" value="1"/>
</dbReference>
<dbReference type="AlphaFoldDB" id="A0A7W7I5W1"/>
<dbReference type="GO" id="GO:0016491">
    <property type="term" value="F:oxidoreductase activity"/>
    <property type="evidence" value="ECO:0007669"/>
    <property type="project" value="UniProtKB-KW"/>
</dbReference>
<feature type="binding site" evidence="7">
    <location>
        <begin position="70"/>
        <end position="72"/>
    </location>
    <ligand>
        <name>FMN</name>
        <dbReference type="ChEBI" id="CHEBI:58210"/>
    </ligand>
</feature>
<feature type="binding site" evidence="7">
    <location>
        <position position="99"/>
    </location>
    <ligand>
        <name>FMN</name>
        <dbReference type="ChEBI" id="CHEBI:58210"/>
    </ligand>
</feature>
<dbReference type="InterPro" id="IPR008259">
    <property type="entry name" value="FMN_hydac_DH_AS"/>
</dbReference>
<evidence type="ECO:0000313" key="10">
    <source>
        <dbReference type="Proteomes" id="UP000578112"/>
    </source>
</evidence>
<dbReference type="PANTHER" id="PTHR10578:SF107">
    <property type="entry name" value="2-HYDROXYACID OXIDASE 1"/>
    <property type="match status" value="1"/>
</dbReference>
<dbReference type="EC" id="1.1.3.46" evidence="9"/>
<evidence type="ECO:0000256" key="5">
    <source>
        <dbReference type="ARBA" id="ARBA00024042"/>
    </source>
</evidence>
<feature type="binding site" evidence="7">
    <location>
        <position position="224"/>
    </location>
    <ligand>
        <name>glyoxylate</name>
        <dbReference type="ChEBI" id="CHEBI:36655"/>
    </ligand>
</feature>
<evidence type="ECO:0000256" key="1">
    <source>
        <dbReference type="ARBA" id="ARBA00001917"/>
    </source>
</evidence>
<feature type="binding site" evidence="7">
    <location>
        <begin position="252"/>
        <end position="256"/>
    </location>
    <ligand>
        <name>FMN</name>
        <dbReference type="ChEBI" id="CHEBI:58210"/>
    </ligand>
</feature>
<feature type="active site" description="Proton acceptor" evidence="6">
    <location>
        <position position="221"/>
    </location>
</feature>
<dbReference type="InterPro" id="IPR000262">
    <property type="entry name" value="FMN-dep_DH"/>
</dbReference>
<comment type="similarity">
    <text evidence="5">Belongs to the FMN-dependent alpha-hydroxy acid dehydrogenase family.</text>
</comment>
<feature type="domain" description="FMN hydroxy acid dehydrogenase" evidence="8">
    <location>
        <begin position="1"/>
        <end position="326"/>
    </location>
</feature>
<keyword evidence="4 9" id="KW-0560">Oxidoreductase</keyword>
<accession>A0A7W7I5W1</accession>
<dbReference type="RefSeq" id="WP_184998068.1">
    <property type="nucleotide sequence ID" value="NZ_BOMK01000039.1"/>
</dbReference>
<evidence type="ECO:0000259" key="8">
    <source>
        <dbReference type="PROSITE" id="PS51349"/>
    </source>
</evidence>
<proteinExistence type="inferred from homology"/>
<evidence type="ECO:0000256" key="6">
    <source>
        <dbReference type="PIRSR" id="PIRSR000138-1"/>
    </source>
</evidence>
<evidence type="ECO:0000256" key="4">
    <source>
        <dbReference type="ARBA" id="ARBA00023002"/>
    </source>
</evidence>
<dbReference type="EMBL" id="JACHNH010000001">
    <property type="protein sequence ID" value="MBB4766995.1"/>
    <property type="molecule type" value="Genomic_DNA"/>
</dbReference>
<feature type="binding site" evidence="7">
    <location>
        <position position="219"/>
    </location>
    <ligand>
        <name>FMN</name>
        <dbReference type="ChEBI" id="CHEBI:58210"/>
    </ligand>
</feature>
<feature type="binding site" evidence="7">
    <location>
        <position position="120"/>
    </location>
    <ligand>
        <name>glyoxylate</name>
        <dbReference type="ChEBI" id="CHEBI:36655"/>
    </ligand>
</feature>
<keyword evidence="2 7" id="KW-0285">Flavoprotein</keyword>
<gene>
    <name evidence="9" type="ORF">BJ971_007551</name>
</gene>
<comment type="caution">
    <text evidence="9">The sequence shown here is derived from an EMBL/GenBank/DDBJ whole genome shotgun (WGS) entry which is preliminary data.</text>
</comment>
<feature type="binding site" evidence="7">
    <location>
        <position position="221"/>
    </location>
    <ligand>
        <name>glyoxylate</name>
        <dbReference type="ChEBI" id="CHEBI:36655"/>
    </ligand>
</feature>
<dbReference type="GO" id="GO:0010181">
    <property type="term" value="F:FMN binding"/>
    <property type="evidence" value="ECO:0007669"/>
    <property type="project" value="InterPro"/>
</dbReference>
<evidence type="ECO:0000256" key="2">
    <source>
        <dbReference type="ARBA" id="ARBA00022630"/>
    </source>
</evidence>
<dbReference type="Pfam" id="PF01070">
    <property type="entry name" value="FMN_dh"/>
    <property type="match status" value="2"/>
</dbReference>
<feature type="binding site" evidence="7">
    <location>
        <position position="197"/>
    </location>
    <ligand>
        <name>FMN</name>
        <dbReference type="ChEBI" id="CHEBI:58210"/>
    </ligand>
</feature>
<dbReference type="PROSITE" id="PS00557">
    <property type="entry name" value="FMN_HYDROXY_ACID_DH_1"/>
    <property type="match status" value="1"/>
</dbReference>
<feature type="binding site" evidence="7">
    <location>
        <position position="17"/>
    </location>
    <ligand>
        <name>glyoxylate</name>
        <dbReference type="ChEBI" id="CHEBI:36655"/>
    </ligand>
</feature>
<feature type="binding site" evidence="7">
    <location>
        <begin position="275"/>
        <end position="276"/>
    </location>
    <ligand>
        <name>FMN</name>
        <dbReference type="ChEBI" id="CHEBI:58210"/>
    </ligand>
</feature>
<feature type="binding site" evidence="7">
    <location>
        <position position="155"/>
    </location>
    <ligand>
        <name>glyoxylate</name>
        <dbReference type="ChEBI" id="CHEBI:36655"/>
    </ligand>
</feature>
<dbReference type="PIRSF" id="PIRSF000138">
    <property type="entry name" value="Al-hdrx_acd_dh"/>
    <property type="match status" value="1"/>
</dbReference>
<reference evidence="9 10" key="1">
    <citation type="submission" date="2020-08" db="EMBL/GenBank/DDBJ databases">
        <title>Sequencing the genomes of 1000 actinobacteria strains.</title>
        <authorList>
            <person name="Klenk H.-P."/>
        </authorList>
    </citation>
    <scope>NUCLEOTIDE SEQUENCE [LARGE SCALE GENOMIC DNA]</scope>
    <source>
        <strain evidence="9 10">DSM 43149</strain>
    </source>
</reference>
<evidence type="ECO:0000256" key="7">
    <source>
        <dbReference type="PIRSR" id="PIRSR000138-2"/>
    </source>
</evidence>
<comment type="cofactor">
    <cofactor evidence="1">
        <name>FMN</name>
        <dbReference type="ChEBI" id="CHEBI:58210"/>
    </cofactor>
</comment>
<dbReference type="InterPro" id="IPR037396">
    <property type="entry name" value="FMN_HAD"/>
</dbReference>
<dbReference type="Proteomes" id="UP000578112">
    <property type="component" value="Unassembled WGS sequence"/>
</dbReference>
<sequence length="338" mass="35829">MHEETARTVLPPAVFAYYRDGIGDQVSRDEAAAAWRDWRFAPRLFRDVSRVGTEIELFGARLAGPVLAGPTALHTLARPEGEAETARGVEAAGSLLVLSFRSGRPLEEIPLTRPWWYQAYVLRDRSVTERQVRRAVAAGARAIVLTADAPYVPRRGVPEAGPLAPASRPPELEQDPALGPDAISWLAAVSGRPVLVKGVLRPQDAVACVAAGAAGVIVSNHGGRQLDRVVATAHALGPVAEAVGGRVPVLVDGGIRDGADVLTALALGARAVLIGRPLLWALATGGADGVRDCLDFYREDLARTMAQAGLAALADIDHTLVSRVTHRPQIAINRHLFG</sequence>
<dbReference type="Gene3D" id="3.20.20.70">
    <property type="entry name" value="Aldolase class I"/>
    <property type="match status" value="1"/>
</dbReference>
<protein>
    <submittedName>
        <fullName evidence="9">4-hydroxymandelate oxidase</fullName>
        <ecNumber evidence="9">1.1.3.46</ecNumber>
    </submittedName>
</protein>
<keyword evidence="10" id="KW-1185">Reference proteome</keyword>
<dbReference type="InterPro" id="IPR013785">
    <property type="entry name" value="Aldolase_TIM"/>
</dbReference>
<dbReference type="SUPFAM" id="SSF51395">
    <property type="entry name" value="FMN-linked oxidoreductases"/>
    <property type="match status" value="1"/>
</dbReference>
<feature type="binding site" evidence="7">
    <location>
        <position position="118"/>
    </location>
    <ligand>
        <name>FMN</name>
        <dbReference type="ChEBI" id="CHEBI:58210"/>
    </ligand>
</feature>
<dbReference type="CDD" id="cd02809">
    <property type="entry name" value="alpha_hydroxyacid_oxid_FMN"/>
    <property type="match status" value="1"/>
</dbReference>
<dbReference type="InterPro" id="IPR012133">
    <property type="entry name" value="Alpha-hydoxy_acid_DH_FMN"/>
</dbReference>
<evidence type="ECO:0000313" key="9">
    <source>
        <dbReference type="EMBL" id="MBB4766995.1"/>
    </source>
</evidence>
<feature type="binding site" evidence="7">
    <location>
        <position position="146"/>
    </location>
    <ligand>
        <name>FMN</name>
        <dbReference type="ChEBI" id="CHEBI:58210"/>
    </ligand>
</feature>
<name>A0A7W7I5W1_9ACTN</name>